<dbReference type="SUPFAM" id="SSF140383">
    <property type="entry name" value="BSD domain-like"/>
    <property type="match status" value="1"/>
</dbReference>
<evidence type="ECO:0000256" key="1">
    <source>
        <dbReference type="SAM" id="MobiDB-lite"/>
    </source>
</evidence>
<dbReference type="Pfam" id="PF03909">
    <property type="entry name" value="BSD"/>
    <property type="match status" value="1"/>
</dbReference>
<dbReference type="GO" id="GO:0005737">
    <property type="term" value="C:cytoplasm"/>
    <property type="evidence" value="ECO:0007669"/>
    <property type="project" value="TreeGrafter"/>
</dbReference>
<keyword evidence="4" id="KW-1185">Reference proteome</keyword>
<sequence>MDFAYDHITEENLPRHQSTPADDDDRAQTPTQSSTSHRRQQSLSTEFDEAYKTIQSTAWGARFGAIFETVKKQGEVYYDATKTEYASRSEQAQKGWTGLREAVVTRSRALSTSNKPPGVIPEAGDEGEEEVGESSAAGAKAGETSQATTNLIARLRAEAIKGITEVQKAEDAADAYLAKMGTNLGNFLRDAVTIAPPTEEEAAAAREAEKKDVLFETKGSEDNKRPIHTTRLDAQLHLLHTNLDNFKSDPRSPKYAAEWVAGFSAEKKTEQIAKDLETYPELRSSMEKLVPGEVSYEEFWKRYYFLRGELDAEEQKRKELLKVAANEEEEVGWEEDSDEEDDDEEDDDEEDDDDDDDDDDEEDESEEEEETKPAPAAAAAGKAIPKPTQKPSSDTLRAKSKPADIMSQPDSEASYDVVSGAPSNASGSPPKAQAKQEESDEEDWE</sequence>
<comment type="caution">
    <text evidence="3">The sequence shown here is derived from an EMBL/GenBank/DDBJ whole genome shotgun (WGS) entry which is preliminary data.</text>
</comment>
<feature type="compositionally biased region" description="Acidic residues" evidence="1">
    <location>
        <begin position="123"/>
        <end position="132"/>
    </location>
</feature>
<feature type="domain" description="BSD" evidence="2">
    <location>
        <begin position="259"/>
        <end position="311"/>
    </location>
</feature>
<feature type="region of interest" description="Disordered" evidence="1">
    <location>
        <begin position="108"/>
        <end position="145"/>
    </location>
</feature>
<dbReference type="PROSITE" id="PS50858">
    <property type="entry name" value="BSD"/>
    <property type="match status" value="1"/>
</dbReference>
<dbReference type="PANTHER" id="PTHR16019">
    <property type="entry name" value="SYNAPSE-ASSOCIATED PROTEIN"/>
    <property type="match status" value="1"/>
</dbReference>
<dbReference type="AlphaFoldDB" id="A0AAN8MVW2"/>
<feature type="region of interest" description="Disordered" evidence="1">
    <location>
        <begin position="323"/>
        <end position="445"/>
    </location>
</feature>
<feature type="region of interest" description="Disordered" evidence="1">
    <location>
        <begin position="1"/>
        <end position="45"/>
    </location>
</feature>
<dbReference type="EMBL" id="JAVHNR010000009">
    <property type="protein sequence ID" value="KAK6333350.1"/>
    <property type="molecule type" value="Genomic_DNA"/>
</dbReference>
<dbReference type="PANTHER" id="PTHR16019:SF5">
    <property type="entry name" value="BSD DOMAIN-CONTAINING PROTEIN 1"/>
    <property type="match status" value="1"/>
</dbReference>
<evidence type="ECO:0000313" key="4">
    <source>
        <dbReference type="Proteomes" id="UP001313282"/>
    </source>
</evidence>
<dbReference type="InterPro" id="IPR005607">
    <property type="entry name" value="BSD_dom"/>
</dbReference>
<feature type="compositionally biased region" description="Basic and acidic residues" evidence="1">
    <location>
        <begin position="1"/>
        <end position="14"/>
    </location>
</feature>
<name>A0AAN8MVW2_9PEZI</name>
<proteinExistence type="predicted"/>
<feature type="compositionally biased region" description="Low complexity" evidence="1">
    <location>
        <begin position="373"/>
        <end position="387"/>
    </location>
</feature>
<dbReference type="InterPro" id="IPR051494">
    <property type="entry name" value="BSD_domain-containing"/>
</dbReference>
<gene>
    <name evidence="3" type="ORF">TWF718_011164</name>
</gene>
<feature type="compositionally biased region" description="Low complexity" evidence="1">
    <location>
        <begin position="28"/>
        <end position="45"/>
    </location>
</feature>
<reference evidence="3 4" key="1">
    <citation type="submission" date="2019-10" db="EMBL/GenBank/DDBJ databases">
        <authorList>
            <person name="Palmer J.M."/>
        </authorList>
    </citation>
    <scope>NUCLEOTIDE SEQUENCE [LARGE SCALE GENOMIC DNA]</scope>
    <source>
        <strain evidence="3 4">TWF718</strain>
    </source>
</reference>
<protein>
    <recommendedName>
        <fullName evidence="2">BSD domain-containing protein</fullName>
    </recommendedName>
</protein>
<dbReference type="Proteomes" id="UP001313282">
    <property type="component" value="Unassembled WGS sequence"/>
</dbReference>
<evidence type="ECO:0000259" key="2">
    <source>
        <dbReference type="PROSITE" id="PS50858"/>
    </source>
</evidence>
<dbReference type="SMART" id="SM00751">
    <property type="entry name" value="BSD"/>
    <property type="match status" value="1"/>
</dbReference>
<feature type="compositionally biased region" description="Low complexity" evidence="1">
    <location>
        <begin position="419"/>
        <end position="430"/>
    </location>
</feature>
<feature type="compositionally biased region" description="Low complexity" evidence="1">
    <location>
        <begin position="133"/>
        <end position="143"/>
    </location>
</feature>
<accession>A0AAN8MVW2</accession>
<feature type="compositionally biased region" description="Acidic residues" evidence="1">
    <location>
        <begin position="326"/>
        <end position="370"/>
    </location>
</feature>
<dbReference type="InterPro" id="IPR035925">
    <property type="entry name" value="BSD_dom_sf"/>
</dbReference>
<organism evidence="3 4">
    <name type="scientific">Orbilia javanica</name>
    <dbReference type="NCBI Taxonomy" id="47235"/>
    <lineage>
        <taxon>Eukaryota</taxon>
        <taxon>Fungi</taxon>
        <taxon>Dikarya</taxon>
        <taxon>Ascomycota</taxon>
        <taxon>Pezizomycotina</taxon>
        <taxon>Orbiliomycetes</taxon>
        <taxon>Orbiliales</taxon>
        <taxon>Orbiliaceae</taxon>
        <taxon>Orbilia</taxon>
    </lineage>
</organism>
<dbReference type="Gene3D" id="1.10.3970.10">
    <property type="entry name" value="BSD domain"/>
    <property type="match status" value="1"/>
</dbReference>
<evidence type="ECO:0000313" key="3">
    <source>
        <dbReference type="EMBL" id="KAK6333350.1"/>
    </source>
</evidence>